<evidence type="ECO:0000313" key="2">
    <source>
        <dbReference type="EMBL" id="KZT67181.1"/>
    </source>
</evidence>
<accession>A0A165NNJ6</accession>
<sequence>MLLSRSYPPHPFSSHTPRLYPSWPPSLPPLPPPPPRRRGRGTARPQSHGAWPHLYRCPPTVCISPARIATICTQRTHTVSSPLCLRLCTLSVSSPPRPRRCRPLPHSPSKALASRRTVATRPHRIRHQLPRHGMHRRPRPLECWARVCSGVPSRGRPRRRVGPVVLTGSLVPTPPGPRVPHAHGVHSLRRLALVLGPGFAWVWTYTELGRATRARIPRHTHLSHPHRTSSLAQHDLTSLSISYPLYP</sequence>
<dbReference type="AlphaFoldDB" id="A0A165NNJ6"/>
<evidence type="ECO:0000313" key="3">
    <source>
        <dbReference type="Proteomes" id="UP000076727"/>
    </source>
</evidence>
<dbReference type="EMBL" id="KV429079">
    <property type="protein sequence ID" value="KZT67181.1"/>
    <property type="molecule type" value="Genomic_DNA"/>
</dbReference>
<organism evidence="2 3">
    <name type="scientific">Daedalea quercina L-15889</name>
    <dbReference type="NCBI Taxonomy" id="1314783"/>
    <lineage>
        <taxon>Eukaryota</taxon>
        <taxon>Fungi</taxon>
        <taxon>Dikarya</taxon>
        <taxon>Basidiomycota</taxon>
        <taxon>Agaricomycotina</taxon>
        <taxon>Agaricomycetes</taxon>
        <taxon>Polyporales</taxon>
        <taxon>Fomitopsis</taxon>
    </lineage>
</organism>
<proteinExistence type="predicted"/>
<feature type="region of interest" description="Disordered" evidence="1">
    <location>
        <begin position="96"/>
        <end position="121"/>
    </location>
</feature>
<dbReference type="Proteomes" id="UP000076727">
    <property type="component" value="Unassembled WGS sequence"/>
</dbReference>
<name>A0A165NNJ6_9APHY</name>
<feature type="compositionally biased region" description="Pro residues" evidence="1">
    <location>
        <begin position="23"/>
        <end position="34"/>
    </location>
</feature>
<keyword evidence="3" id="KW-1185">Reference proteome</keyword>
<gene>
    <name evidence="2" type="ORF">DAEQUDRAFT_406662</name>
</gene>
<feature type="region of interest" description="Disordered" evidence="1">
    <location>
        <begin position="23"/>
        <end position="50"/>
    </location>
</feature>
<protein>
    <submittedName>
        <fullName evidence="2">Uncharacterized protein</fullName>
    </submittedName>
</protein>
<reference evidence="2 3" key="1">
    <citation type="journal article" date="2016" name="Mol. Biol. Evol.">
        <title>Comparative Genomics of Early-Diverging Mushroom-Forming Fungi Provides Insights into the Origins of Lignocellulose Decay Capabilities.</title>
        <authorList>
            <person name="Nagy L.G."/>
            <person name="Riley R."/>
            <person name="Tritt A."/>
            <person name="Adam C."/>
            <person name="Daum C."/>
            <person name="Floudas D."/>
            <person name="Sun H."/>
            <person name="Yadav J.S."/>
            <person name="Pangilinan J."/>
            <person name="Larsson K.H."/>
            <person name="Matsuura K."/>
            <person name="Barry K."/>
            <person name="Labutti K."/>
            <person name="Kuo R."/>
            <person name="Ohm R.A."/>
            <person name="Bhattacharya S.S."/>
            <person name="Shirouzu T."/>
            <person name="Yoshinaga Y."/>
            <person name="Martin F.M."/>
            <person name="Grigoriev I.V."/>
            <person name="Hibbett D.S."/>
        </authorList>
    </citation>
    <scope>NUCLEOTIDE SEQUENCE [LARGE SCALE GENOMIC DNA]</scope>
    <source>
        <strain evidence="2 3">L-15889</strain>
    </source>
</reference>
<evidence type="ECO:0000256" key="1">
    <source>
        <dbReference type="SAM" id="MobiDB-lite"/>
    </source>
</evidence>